<evidence type="ECO:0000313" key="2">
    <source>
        <dbReference type="EMBL" id="CAE6445508.1"/>
    </source>
</evidence>
<dbReference type="SUPFAM" id="SSF53474">
    <property type="entry name" value="alpha/beta-Hydrolases"/>
    <property type="match status" value="1"/>
</dbReference>
<name>A0A8H3B1A3_9AGAM</name>
<dbReference type="InterPro" id="IPR029058">
    <property type="entry name" value="AB_hydrolase_fold"/>
</dbReference>
<gene>
    <name evidence="2" type="ORF">RDB_LOCUS42093</name>
</gene>
<dbReference type="Pfam" id="PF00561">
    <property type="entry name" value="Abhydrolase_1"/>
    <property type="match status" value="1"/>
</dbReference>
<accession>A0A8H3B1A3</accession>
<evidence type="ECO:0000259" key="1">
    <source>
        <dbReference type="Pfam" id="PF00561"/>
    </source>
</evidence>
<dbReference type="PANTHER" id="PTHR11440">
    <property type="entry name" value="LECITHIN-CHOLESTEROL ACYLTRANSFERASE-RELATED"/>
    <property type="match status" value="1"/>
</dbReference>
<dbReference type="InterPro" id="IPR000073">
    <property type="entry name" value="AB_hydrolase_1"/>
</dbReference>
<dbReference type="Proteomes" id="UP000663853">
    <property type="component" value="Unassembled WGS sequence"/>
</dbReference>
<proteinExistence type="predicted"/>
<feature type="domain" description="AB hydrolase-1" evidence="1">
    <location>
        <begin position="28"/>
        <end position="111"/>
    </location>
</feature>
<comment type="caution">
    <text evidence="2">The sequence shown here is derived from an EMBL/GenBank/DDBJ whole genome shotgun (WGS) entry which is preliminary data.</text>
</comment>
<dbReference type="Gene3D" id="3.40.50.1820">
    <property type="entry name" value="alpha/beta hydrolase"/>
    <property type="match status" value="1"/>
</dbReference>
<organism evidence="2 3">
    <name type="scientific">Rhizoctonia solani</name>
    <dbReference type="NCBI Taxonomy" id="456999"/>
    <lineage>
        <taxon>Eukaryota</taxon>
        <taxon>Fungi</taxon>
        <taxon>Dikarya</taxon>
        <taxon>Basidiomycota</taxon>
        <taxon>Agaricomycotina</taxon>
        <taxon>Agaricomycetes</taxon>
        <taxon>Cantharellales</taxon>
        <taxon>Ceratobasidiaceae</taxon>
        <taxon>Rhizoctonia</taxon>
    </lineage>
</organism>
<evidence type="ECO:0000313" key="3">
    <source>
        <dbReference type="Proteomes" id="UP000663853"/>
    </source>
</evidence>
<reference evidence="2" key="1">
    <citation type="submission" date="2021-01" db="EMBL/GenBank/DDBJ databases">
        <authorList>
            <person name="Kaushik A."/>
        </authorList>
    </citation>
    <scope>NUCLEOTIDE SEQUENCE</scope>
    <source>
        <strain evidence="2">AG6-10EEA</strain>
    </source>
</reference>
<dbReference type="AlphaFoldDB" id="A0A8H3B1A3"/>
<dbReference type="EMBL" id="CAJMXA010000881">
    <property type="protein sequence ID" value="CAE6445508.1"/>
    <property type="molecule type" value="Genomic_DNA"/>
</dbReference>
<sequence>MILTAIAKRNAEKRAQASGAQLGPMPENPIVLCHGLFGFDTLFGFVNYWKEVPEALEAAGAEVFVARVPATSATETRAAELRKQIDKKYPGRSVHLIGHSMGGLDCRCLVTHMMKGAKFKVLSVSTIATPHRGSAAADVLMSTPITKLPHFQSFLNLFPVGDGDGQAFASLSSDNTRTFNATTPDVEGVRYLSWGCSFVPGILDSVFWGAPFAAVQLKDGSNDGVVSVASAKWGEYLGTIEGVNHTEIIGHKVTHTRPTDILNLVGGNVFDHKQFYLKHARLLASDVEKQG</sequence>
<protein>
    <recommendedName>
        <fullName evidence="1">AB hydrolase-1 domain-containing protein</fullName>
    </recommendedName>
</protein>